<feature type="coiled-coil region" evidence="1">
    <location>
        <begin position="346"/>
        <end position="401"/>
    </location>
</feature>
<dbReference type="EMBL" id="AY864330">
    <property type="protein sequence ID" value="AAY83986.1"/>
    <property type="molecule type" value="Genomic_DNA"/>
</dbReference>
<feature type="domain" description="Bro-N" evidence="2">
    <location>
        <begin position="45"/>
        <end position="159"/>
    </location>
</feature>
<proteinExistence type="predicted"/>
<dbReference type="Pfam" id="PF02498">
    <property type="entry name" value="Bro-N"/>
    <property type="match status" value="2"/>
</dbReference>
<keyword evidence="1" id="KW-0175">Coiled coil</keyword>
<reference evidence="3 4" key="1">
    <citation type="journal article" date="2004" name="Virology">
        <title>Identification and characterization of a DNA photolyase-containing baculovirus from Chrysodeixis chalcites.</title>
        <authorList>
            <person name="van Oers M.M."/>
            <person name="Herniou E.A."/>
            <person name="Usmany M."/>
            <person name="Messelink G.J."/>
            <person name="Vlak J.M."/>
        </authorList>
    </citation>
    <scope>NUCLEOTIDE SEQUENCE [LARGE SCALE GENOMIC DNA]</scope>
</reference>
<keyword evidence="4" id="KW-1185">Reference proteome</keyword>
<gene>
    <name evidence="3" type="primary">ORF-55 bro-a</name>
</gene>
<organism evidence="3 4">
    <name type="scientific">Chrysodeixis chalcites nucleopolyhedrovirus</name>
    <dbReference type="NCBI Taxonomy" id="320432"/>
    <lineage>
        <taxon>Viruses</taxon>
        <taxon>Viruses incertae sedis</taxon>
        <taxon>Naldaviricetes</taxon>
        <taxon>Lefavirales</taxon>
        <taxon>Baculoviridae</taxon>
        <taxon>Alphabaculovirus</taxon>
        <taxon>Alphabaculovirus chrychalcites</taxon>
    </lineage>
</organism>
<sequence>MSLSKINHVADNEMPAAKRFKAYDNQSEESCHEKNNHSDVSADGKIKLRFGNEDIAVVTMVDDDGQLWMLANPFARILEYSNAPKAISTFVSDKNQLCFENLKSSQSRQTCMTSSLHPKTKFINKAGLFELIQNSKMPQAQEFKQWINSDLLPTLCQQREYSPHKNYQNMSLTKINFVDDKEVETYTIDVDGEKWMAANPFAKALNYSLPHIAISKFVTNENQKTYEEINPIRFTSTDDSSVLPRNIQAKTKFINQAGVFELINASTMPAAKRFKAWNTNDLLPTLCQQGEYSMTADAPVEIQEGMNAVHAATNEGREAPWMEDLHKLRNSVVQKDKIIEVISYENKELSVSLRTSNEKLQDANDKLMYFASALVDSNNGLMKANERIENLANRMADIAQDVIAKPSDPQLLHSLAVCALGEGQYAFVRPQKRSLKRSLDRLSIDESQILFKSNYVPNAMNVLNKVKESLPKDKFTARHNKITLLEDLTREDLVEAINSSMTERQVAIFANKASGRK</sequence>
<evidence type="ECO:0000256" key="1">
    <source>
        <dbReference type="SAM" id="Coils"/>
    </source>
</evidence>
<dbReference type="KEGG" id="vg:3431545"/>
<dbReference type="PANTHER" id="PTHR36180:SF2">
    <property type="entry name" value="BRO FAMILY PROTEIN"/>
    <property type="match status" value="1"/>
</dbReference>
<dbReference type="InterPro" id="IPR003497">
    <property type="entry name" value="BRO_N_domain"/>
</dbReference>
<evidence type="ECO:0000259" key="2">
    <source>
        <dbReference type="PROSITE" id="PS51750"/>
    </source>
</evidence>
<reference evidence="3 4" key="2">
    <citation type="journal article" date="2005" name="J. Gen. Virol.">
        <title>Genome sequence of Chrysodeixis chalcites nucleopolyhedrovirus, a baculovirus with two DNA photolyase genes.</title>
        <authorList>
            <person name="van Oers M.M."/>
            <person name="Abma-Henkens M.H."/>
            <person name="Herniou E.A."/>
            <person name="de Groot J.C."/>
            <person name="Peters S."/>
            <person name="Vlak J.M."/>
        </authorList>
    </citation>
    <scope>NUCLEOTIDE SEQUENCE [LARGE SCALE GENOMIC DNA]</scope>
</reference>
<dbReference type="InterPro" id="IPR022549">
    <property type="entry name" value="DUF3627"/>
</dbReference>
<accession>Q4KT25</accession>
<protein>
    <submittedName>
        <fullName evidence="3">BRO-A</fullName>
    </submittedName>
</protein>
<dbReference type="Proteomes" id="UP000202309">
    <property type="component" value="Segment"/>
</dbReference>
<name>Q4KT25_9ABAC</name>
<feature type="domain" description="Bro-N" evidence="2">
    <location>
        <begin position="169"/>
        <end position="290"/>
    </location>
</feature>
<dbReference type="PANTHER" id="PTHR36180">
    <property type="entry name" value="DNA-BINDING PROTEIN-RELATED-RELATED"/>
    <property type="match status" value="1"/>
</dbReference>
<evidence type="ECO:0000313" key="4">
    <source>
        <dbReference type="Proteomes" id="UP000202309"/>
    </source>
</evidence>
<dbReference type="SMART" id="SM01040">
    <property type="entry name" value="Bro-N"/>
    <property type="match status" value="2"/>
</dbReference>
<dbReference type="GeneID" id="3431545"/>
<dbReference type="PROSITE" id="PS51750">
    <property type="entry name" value="BRO_N"/>
    <property type="match status" value="2"/>
</dbReference>
<dbReference type="Pfam" id="PF12299">
    <property type="entry name" value="DUF3627"/>
    <property type="match status" value="1"/>
</dbReference>
<dbReference type="OrthoDB" id="8240at10239"/>
<evidence type="ECO:0000313" key="3">
    <source>
        <dbReference type="EMBL" id="AAY83986.1"/>
    </source>
</evidence>
<dbReference type="RefSeq" id="YP_249659.1">
    <property type="nucleotide sequence ID" value="NC_007151.1"/>
</dbReference>